<dbReference type="RefSeq" id="WP_244841109.1">
    <property type="nucleotide sequence ID" value="NZ_CP107006.1"/>
</dbReference>
<evidence type="ECO:0000313" key="2">
    <source>
        <dbReference type="EMBL" id="UYQ93396.1"/>
    </source>
</evidence>
<dbReference type="SUPFAM" id="SSF54593">
    <property type="entry name" value="Glyoxalase/Bleomycin resistance protein/Dihydroxybiphenyl dioxygenase"/>
    <property type="match status" value="1"/>
</dbReference>
<dbReference type="InterPro" id="IPR029068">
    <property type="entry name" value="Glyas_Bleomycin-R_OHBP_Dase"/>
</dbReference>
<dbReference type="Gene3D" id="3.10.180.10">
    <property type="entry name" value="2,3-Dihydroxybiphenyl 1,2-Dioxygenase, domain 1"/>
    <property type="match status" value="1"/>
</dbReference>
<name>A0ABY6J165_9BACT</name>
<dbReference type="EMBL" id="CP107006">
    <property type="protein sequence ID" value="UYQ93396.1"/>
    <property type="molecule type" value="Genomic_DNA"/>
</dbReference>
<protein>
    <submittedName>
        <fullName evidence="2">VOC family protein</fullName>
    </submittedName>
</protein>
<dbReference type="InterPro" id="IPR028973">
    <property type="entry name" value="PhnB-like"/>
</dbReference>
<keyword evidence="3" id="KW-1185">Reference proteome</keyword>
<evidence type="ECO:0000313" key="3">
    <source>
        <dbReference type="Proteomes" id="UP001162741"/>
    </source>
</evidence>
<dbReference type="Pfam" id="PF06983">
    <property type="entry name" value="3-dmu-9_3-mt"/>
    <property type="match status" value="1"/>
</dbReference>
<dbReference type="CDD" id="cd06588">
    <property type="entry name" value="PhnB_like"/>
    <property type="match status" value="1"/>
</dbReference>
<sequence>MATQQIIPYISFNGTCEEALAFYKDVFGGKVEIVTRYDNPAMNAPEAYRNKILHARFYADGITIFASDVMPGKTAKGTSGDVALSIAYETAEEGKQVFDGLSAGGDVHIPFKKQFWGDYHGNFTDKYGIRWMVNTGNDGK</sequence>
<evidence type="ECO:0000259" key="1">
    <source>
        <dbReference type="Pfam" id="PF06983"/>
    </source>
</evidence>
<dbReference type="PANTHER" id="PTHR33990:SF1">
    <property type="entry name" value="PROTEIN YJDN"/>
    <property type="match status" value="1"/>
</dbReference>
<dbReference type="Proteomes" id="UP001162741">
    <property type="component" value="Chromosome"/>
</dbReference>
<reference evidence="2" key="1">
    <citation type="submission" date="2022-10" db="EMBL/GenBank/DDBJ databases">
        <title>Chitinophaga sp. nov., isolated from soil.</title>
        <authorList>
            <person name="Jeon C.O."/>
        </authorList>
    </citation>
    <scope>NUCLEOTIDE SEQUENCE</scope>
    <source>
        <strain evidence="2">R8</strain>
    </source>
</reference>
<gene>
    <name evidence="2" type="ORF">MKQ68_25270</name>
</gene>
<organism evidence="2 3">
    <name type="scientific">Chitinophaga horti</name>
    <dbReference type="NCBI Taxonomy" id="2920382"/>
    <lineage>
        <taxon>Bacteria</taxon>
        <taxon>Pseudomonadati</taxon>
        <taxon>Bacteroidota</taxon>
        <taxon>Chitinophagia</taxon>
        <taxon>Chitinophagales</taxon>
        <taxon>Chitinophagaceae</taxon>
        <taxon>Chitinophaga</taxon>
    </lineage>
</organism>
<accession>A0ABY6J165</accession>
<dbReference type="PANTHER" id="PTHR33990">
    <property type="entry name" value="PROTEIN YJDN-RELATED"/>
    <property type="match status" value="1"/>
</dbReference>
<proteinExistence type="predicted"/>
<feature type="domain" description="PhnB-like" evidence="1">
    <location>
        <begin position="4"/>
        <end position="133"/>
    </location>
</feature>